<dbReference type="EMBL" id="NPEX01000067">
    <property type="protein sequence ID" value="RAI43860.1"/>
    <property type="molecule type" value="Genomic_DNA"/>
</dbReference>
<name>A0A327KY94_9BRAD</name>
<reference evidence="1 2" key="1">
    <citation type="submission" date="2017-07" db="EMBL/GenBank/DDBJ databases">
        <title>Draft Genome Sequences of Select Purple Nonsulfur Bacteria.</title>
        <authorList>
            <person name="Lasarre B."/>
            <person name="Mckinlay J.B."/>
        </authorList>
    </citation>
    <scope>NUCLEOTIDE SEQUENCE [LARGE SCALE GENOMIC DNA]</scope>
    <source>
        <strain evidence="1 2">DSM 5909</strain>
    </source>
</reference>
<dbReference type="AlphaFoldDB" id="A0A327KY94"/>
<gene>
    <name evidence="1" type="ORF">CH341_12070</name>
</gene>
<evidence type="ECO:0000313" key="2">
    <source>
        <dbReference type="Proteomes" id="UP000249130"/>
    </source>
</evidence>
<organism evidence="1 2">
    <name type="scientific">Rhodoplanes roseus</name>
    <dbReference type="NCBI Taxonomy" id="29409"/>
    <lineage>
        <taxon>Bacteria</taxon>
        <taxon>Pseudomonadati</taxon>
        <taxon>Pseudomonadota</taxon>
        <taxon>Alphaproteobacteria</taxon>
        <taxon>Hyphomicrobiales</taxon>
        <taxon>Nitrobacteraceae</taxon>
        <taxon>Rhodoplanes</taxon>
    </lineage>
</organism>
<accession>A0A327KY94</accession>
<protein>
    <submittedName>
        <fullName evidence="1">Uncharacterized protein</fullName>
    </submittedName>
</protein>
<comment type="caution">
    <text evidence="1">The sequence shown here is derived from an EMBL/GenBank/DDBJ whole genome shotgun (WGS) entry which is preliminary data.</text>
</comment>
<dbReference type="Proteomes" id="UP000249130">
    <property type="component" value="Unassembled WGS sequence"/>
</dbReference>
<sequence length="62" mass="6188">MNHVLAIIGVLLAVAVFSAGKIVGDIQPHRGGTVRVPGMAAVMFDAGASGSIGAIRSASGEW</sequence>
<evidence type="ECO:0000313" key="1">
    <source>
        <dbReference type="EMBL" id="RAI43860.1"/>
    </source>
</evidence>
<keyword evidence="2" id="KW-1185">Reference proteome</keyword>
<proteinExistence type="predicted"/>